<keyword evidence="2" id="KW-0472">Membrane</keyword>
<protein>
    <submittedName>
        <fullName evidence="4">Bacteroides conjugative transposon TraM protein</fullName>
    </submittedName>
</protein>
<name>A0A1I0IJF9_9BACT</name>
<feature type="transmembrane region" description="Helical" evidence="2">
    <location>
        <begin position="21"/>
        <end position="40"/>
    </location>
</feature>
<keyword evidence="5" id="KW-1185">Reference proteome</keyword>
<feature type="compositionally biased region" description="Low complexity" evidence="1">
    <location>
        <begin position="241"/>
        <end position="253"/>
    </location>
</feature>
<dbReference type="InterPro" id="IPR055407">
    <property type="entry name" value="TraM_C"/>
</dbReference>
<evidence type="ECO:0000256" key="1">
    <source>
        <dbReference type="SAM" id="MobiDB-lite"/>
    </source>
</evidence>
<dbReference type="STRING" id="82805.SAMN04487998_3335"/>
<keyword evidence="2" id="KW-1133">Transmembrane helix</keyword>
<accession>A0A1I0IJF9</accession>
<dbReference type="OrthoDB" id="1453786at2"/>
<dbReference type="Pfam" id="PF12508">
    <property type="entry name" value="Transposon_TraM"/>
    <property type="match status" value="1"/>
</dbReference>
<evidence type="ECO:0000256" key="2">
    <source>
        <dbReference type="SAM" id="Phobius"/>
    </source>
</evidence>
<feature type="domain" description="Conjugative transposon TraM C-terminal" evidence="3">
    <location>
        <begin position="256"/>
        <end position="399"/>
    </location>
</feature>
<evidence type="ECO:0000259" key="3">
    <source>
        <dbReference type="Pfam" id="PF12508"/>
    </source>
</evidence>
<keyword evidence="2" id="KW-0812">Transmembrane</keyword>
<gene>
    <name evidence="4" type="ORF">SAMN04487998_3335</name>
</gene>
<sequence>MTTVAKVHDAQFLRTRKMATFLPVVGVPFMAVMFFLGGGGQGTRVAAQDVESGFNTNLPQAEQATIVASKLEAYASPVDSMRNRGLVNPQLDTSAGGGLSYGIQADGSAGPNGSVDKSVAAAQAQLIAAQQAQLNGTAAGKGSAVAETPPGALSPQERMELMRSEHQRELADARAQAQIAALLAQSNAAGGGGAAAAPRAVAATPAKKKTATRLRAIDEDAIVSRLGSNGAGRRRTASFQGLDNGSSSGGDSNTLPAVIHESQEVVTGSLVKMRLTEPALINGHRLPANTFIYGKCRLAGERLSIAIETLKSGNSVFPAALEVYDVDGLQGLHIPGAITRDAAKQAGASSLDAADMMSLSTDPAMAAAGVAVSAAKNLGKNKIRLVKVRLKAGYNIMLKVDKE</sequence>
<organism evidence="4 5">
    <name type="scientific">Hymenobacter actinosclerus</name>
    <dbReference type="NCBI Taxonomy" id="82805"/>
    <lineage>
        <taxon>Bacteria</taxon>
        <taxon>Pseudomonadati</taxon>
        <taxon>Bacteroidota</taxon>
        <taxon>Cytophagia</taxon>
        <taxon>Cytophagales</taxon>
        <taxon>Hymenobacteraceae</taxon>
        <taxon>Hymenobacter</taxon>
    </lineage>
</organism>
<dbReference type="AlphaFoldDB" id="A0A1I0IJF9"/>
<dbReference type="EMBL" id="FOHS01000005">
    <property type="protein sequence ID" value="SET97097.1"/>
    <property type="molecule type" value="Genomic_DNA"/>
</dbReference>
<evidence type="ECO:0000313" key="5">
    <source>
        <dbReference type="Proteomes" id="UP000198697"/>
    </source>
</evidence>
<proteinExistence type="predicted"/>
<feature type="region of interest" description="Disordered" evidence="1">
    <location>
        <begin position="228"/>
        <end position="255"/>
    </location>
</feature>
<evidence type="ECO:0000313" key="4">
    <source>
        <dbReference type="EMBL" id="SET97097.1"/>
    </source>
</evidence>
<dbReference type="Proteomes" id="UP000198697">
    <property type="component" value="Unassembled WGS sequence"/>
</dbReference>
<reference evidence="5" key="1">
    <citation type="submission" date="2016-10" db="EMBL/GenBank/DDBJ databases">
        <authorList>
            <person name="Varghese N."/>
            <person name="Submissions S."/>
        </authorList>
    </citation>
    <scope>NUCLEOTIDE SEQUENCE [LARGE SCALE GENOMIC DNA]</scope>
    <source>
        <strain evidence="5">DSM 15310</strain>
    </source>
</reference>